<dbReference type="Proteomes" id="UP000826195">
    <property type="component" value="Unassembled WGS sequence"/>
</dbReference>
<dbReference type="Gene3D" id="3.40.50.1820">
    <property type="entry name" value="alpha/beta hydrolase"/>
    <property type="match status" value="2"/>
</dbReference>
<feature type="signal peptide" evidence="5">
    <location>
        <begin position="1"/>
        <end position="16"/>
    </location>
</feature>
<keyword evidence="4" id="KW-0325">Glycoprotein</keyword>
<dbReference type="PANTHER" id="PTHR43142:SF1">
    <property type="entry name" value="CARBOXYLIC ESTER HYDROLASE"/>
    <property type="match status" value="1"/>
</dbReference>
<reference evidence="7 8" key="1">
    <citation type="journal article" date="2021" name="J. Hered.">
        <title>A chromosome-level genome assembly of the parasitoid wasp, Cotesia glomerata (Hymenoptera: Braconidae).</title>
        <authorList>
            <person name="Pinto B.J."/>
            <person name="Weis J.J."/>
            <person name="Gamble T."/>
            <person name="Ode P.J."/>
            <person name="Paul R."/>
            <person name="Zaspel J.M."/>
        </authorList>
    </citation>
    <scope>NUCLEOTIDE SEQUENCE [LARGE SCALE GENOMIC DNA]</scope>
    <source>
        <strain evidence="7">CgM1</strain>
    </source>
</reference>
<evidence type="ECO:0000256" key="5">
    <source>
        <dbReference type="SAM" id="SignalP"/>
    </source>
</evidence>
<feature type="chain" id="PRO_5043574633" description="Carboxylesterase type B domain-containing protein" evidence="5">
    <location>
        <begin position="17"/>
        <end position="494"/>
    </location>
</feature>
<keyword evidence="5" id="KW-0732">Signal</keyword>
<gene>
    <name evidence="7" type="ORF">KQX54_019544</name>
</gene>
<comment type="similarity">
    <text evidence="1">Belongs to the type-B carboxylesterase/lipase family.</text>
</comment>
<organism evidence="7 8">
    <name type="scientific">Cotesia glomerata</name>
    <name type="common">Lepidopteran parasitic wasp</name>
    <name type="synonym">Apanteles glomeratus</name>
    <dbReference type="NCBI Taxonomy" id="32391"/>
    <lineage>
        <taxon>Eukaryota</taxon>
        <taxon>Metazoa</taxon>
        <taxon>Ecdysozoa</taxon>
        <taxon>Arthropoda</taxon>
        <taxon>Hexapoda</taxon>
        <taxon>Insecta</taxon>
        <taxon>Pterygota</taxon>
        <taxon>Neoptera</taxon>
        <taxon>Endopterygota</taxon>
        <taxon>Hymenoptera</taxon>
        <taxon>Apocrita</taxon>
        <taxon>Ichneumonoidea</taxon>
        <taxon>Braconidae</taxon>
        <taxon>Microgastrinae</taxon>
        <taxon>Cotesia</taxon>
    </lineage>
</organism>
<comment type="caution">
    <text evidence="7">The sequence shown here is derived from an EMBL/GenBank/DDBJ whole genome shotgun (WGS) entry which is preliminary data.</text>
</comment>
<dbReference type="SUPFAM" id="SSF53474">
    <property type="entry name" value="alpha/beta-Hydrolases"/>
    <property type="match status" value="1"/>
</dbReference>
<keyword evidence="3" id="KW-0378">Hydrolase</keyword>
<evidence type="ECO:0000256" key="4">
    <source>
        <dbReference type="ARBA" id="ARBA00023180"/>
    </source>
</evidence>
<keyword evidence="2" id="KW-0719">Serine esterase</keyword>
<evidence type="ECO:0000313" key="8">
    <source>
        <dbReference type="Proteomes" id="UP000826195"/>
    </source>
</evidence>
<evidence type="ECO:0000256" key="3">
    <source>
        <dbReference type="ARBA" id="ARBA00022801"/>
    </source>
</evidence>
<sequence>MFKLIFVLCFLGNCFGEDEHLIVETSLGKIRGHYKKTFLGKFYRSFEGVPYAEPPLGALRFRDPEPIRPWPGTLFAGRIEGNCMAYLHEKVAVNGDRVDGTEDCLFLNIYTPENKTMLPVLFYMHGGSFQFGTGNRAESRYIMNRDVVFVSVNYRLGPFGFLSTEDEVVPGNMGLKDQSLAIKWVKNHIEAFGSDPNRITLVGLSAGGASVQYHYLSPMSRGLFHVGEFQPWLYNRITPFGPVIERKSPNAFIGRSPAEIIINGDAADLPWMTTLVSEEGLYPAAEFAGDEELMKELDSNWDRIIPHLLEFNFTVPASEHQEMAQKIRDYYLGSRKVHKKSIMSVIHMVGDRLHAVDAEKAARIMAEANKSLVWFSLFSFRKPDSLSDLFIPSKPNLGVSHADDLRLVLNDVRQSEITDGKSLAMQQVLLDIWISFATNGIPKANTRWTTVDPTSKSLNYLHIYGPTDIQMETQSNFGQKLFWETINFNENLII</sequence>
<dbReference type="EMBL" id="JAHXZJ010000374">
    <property type="protein sequence ID" value="KAH0561797.1"/>
    <property type="molecule type" value="Genomic_DNA"/>
</dbReference>
<evidence type="ECO:0000256" key="1">
    <source>
        <dbReference type="ARBA" id="ARBA00005964"/>
    </source>
</evidence>
<dbReference type="AlphaFoldDB" id="A0AAV7IYB2"/>
<dbReference type="PROSITE" id="PS00941">
    <property type="entry name" value="CARBOXYLESTERASE_B_2"/>
    <property type="match status" value="1"/>
</dbReference>
<feature type="domain" description="Carboxylesterase type B" evidence="6">
    <location>
        <begin position="235"/>
        <end position="470"/>
    </location>
</feature>
<keyword evidence="8" id="KW-1185">Reference proteome</keyword>
<proteinExistence type="inferred from homology"/>
<evidence type="ECO:0000313" key="7">
    <source>
        <dbReference type="EMBL" id="KAH0561797.1"/>
    </source>
</evidence>
<dbReference type="InterPro" id="IPR002018">
    <property type="entry name" value="CarbesteraseB"/>
</dbReference>
<dbReference type="InterPro" id="IPR019819">
    <property type="entry name" value="Carboxylesterase_B_CS"/>
</dbReference>
<dbReference type="Pfam" id="PF00135">
    <property type="entry name" value="COesterase"/>
    <property type="match status" value="2"/>
</dbReference>
<dbReference type="PANTHER" id="PTHR43142">
    <property type="entry name" value="CARBOXYLIC ESTER HYDROLASE"/>
    <property type="match status" value="1"/>
</dbReference>
<accession>A0AAV7IYB2</accession>
<evidence type="ECO:0000259" key="6">
    <source>
        <dbReference type="Pfam" id="PF00135"/>
    </source>
</evidence>
<dbReference type="GO" id="GO:0052689">
    <property type="term" value="F:carboxylic ester hydrolase activity"/>
    <property type="evidence" value="ECO:0007669"/>
    <property type="project" value="UniProtKB-KW"/>
</dbReference>
<dbReference type="InterPro" id="IPR029058">
    <property type="entry name" value="AB_hydrolase_fold"/>
</dbReference>
<evidence type="ECO:0000256" key="2">
    <source>
        <dbReference type="ARBA" id="ARBA00022487"/>
    </source>
</evidence>
<feature type="domain" description="Carboxylesterase type B" evidence="6">
    <location>
        <begin position="21"/>
        <end position="225"/>
    </location>
</feature>
<name>A0AAV7IYB2_COTGL</name>
<protein>
    <recommendedName>
        <fullName evidence="6">Carboxylesterase type B domain-containing protein</fullName>
    </recommendedName>
</protein>